<evidence type="ECO:0000256" key="6">
    <source>
        <dbReference type="SAM" id="Phobius"/>
    </source>
</evidence>
<dbReference type="GO" id="GO:0005886">
    <property type="term" value="C:plasma membrane"/>
    <property type="evidence" value="ECO:0007669"/>
    <property type="project" value="UniProtKB-SubCell"/>
</dbReference>
<evidence type="ECO:0000256" key="3">
    <source>
        <dbReference type="ARBA" id="ARBA00022692"/>
    </source>
</evidence>
<sequence>MEILDATVIATAVPAMAESFGVDAVDVGIAISAYILTLAIMIPVSGWMADRFGVRRVFLAAIVVFTVASVGCALSPSLPVLVAMRVLQGMGGAMMVPVGRLAVLRATSKSELVRAIAYLTWPALTAPVIAPALGGALVSFASWRWIFLINVPLGIAGFVVGLRVVRGVDGDVPTRTLDWRGFVLTAVGIAALIVSLDSIRTDGTPWAAVGIGLAVAAVVLTLAVLHLRRTEHPLLDLSVLRVDTFRNTVTYGSFYRMVITAVPFLLPLMFQLRFGWSPFVSGLMVIALFVGNIAIKPATTPLMRRFGIRTVIVADGALSILCFGAIALLAVDTSPVVIAAVLVVSGALRSIGFTAYSSLAFADVDSERLNHANTFNATAQELFSGFGIALGAIALTLSTGIVQALGRPSGEAFSMSFAALGVLMIVIVVGGLGLRTDAGRAVTAGAR</sequence>
<feature type="transmembrane region" description="Helical" evidence="6">
    <location>
        <begin position="337"/>
        <end position="361"/>
    </location>
</feature>
<feature type="transmembrane region" description="Helical" evidence="6">
    <location>
        <begin position="145"/>
        <end position="165"/>
    </location>
</feature>
<dbReference type="InterPro" id="IPR020846">
    <property type="entry name" value="MFS_dom"/>
</dbReference>
<dbReference type="AlphaFoldDB" id="A0A177YBL8"/>
<keyword evidence="4 6" id="KW-1133">Transmembrane helix</keyword>
<comment type="subcellular location">
    <subcellularLocation>
        <location evidence="1">Cell membrane</location>
        <topology evidence="1">Multi-pass membrane protein</topology>
    </subcellularLocation>
</comment>
<protein>
    <submittedName>
        <fullName evidence="8">MFS transporter</fullName>
    </submittedName>
</protein>
<feature type="transmembrane region" description="Helical" evidence="6">
    <location>
        <begin position="177"/>
        <end position="194"/>
    </location>
</feature>
<dbReference type="SUPFAM" id="SSF103473">
    <property type="entry name" value="MFS general substrate transporter"/>
    <property type="match status" value="1"/>
</dbReference>
<feature type="domain" description="Major facilitator superfamily (MFS) profile" evidence="7">
    <location>
        <begin position="1"/>
        <end position="439"/>
    </location>
</feature>
<dbReference type="PROSITE" id="PS50850">
    <property type="entry name" value="MFS"/>
    <property type="match status" value="1"/>
</dbReference>
<feature type="transmembrane region" description="Helical" evidence="6">
    <location>
        <begin position="82"/>
        <end position="103"/>
    </location>
</feature>
<comment type="caution">
    <text evidence="8">The sequence shown here is derived from an EMBL/GenBank/DDBJ whole genome shotgun (WGS) entry which is preliminary data.</text>
</comment>
<evidence type="ECO:0000313" key="8">
    <source>
        <dbReference type="EMBL" id="OAK52914.1"/>
    </source>
</evidence>
<feature type="transmembrane region" description="Helical" evidence="6">
    <location>
        <begin position="57"/>
        <end position="76"/>
    </location>
</feature>
<name>A0A177YBL8_9NOCA</name>
<keyword evidence="3 6" id="KW-0812">Transmembrane</keyword>
<dbReference type="Gene3D" id="1.20.1250.20">
    <property type="entry name" value="MFS general substrate transporter like domains"/>
    <property type="match status" value="1"/>
</dbReference>
<feature type="transmembrane region" description="Helical" evidence="6">
    <location>
        <begin position="115"/>
        <end position="139"/>
    </location>
</feature>
<feature type="transmembrane region" description="Helical" evidence="6">
    <location>
        <begin position="382"/>
        <end position="406"/>
    </location>
</feature>
<dbReference type="Pfam" id="PF07690">
    <property type="entry name" value="MFS_1"/>
    <property type="match status" value="1"/>
</dbReference>
<evidence type="ECO:0000259" key="7">
    <source>
        <dbReference type="PROSITE" id="PS50850"/>
    </source>
</evidence>
<gene>
    <name evidence="8" type="ORF">A3K89_07420</name>
</gene>
<feature type="transmembrane region" description="Helical" evidence="6">
    <location>
        <begin position="206"/>
        <end position="227"/>
    </location>
</feature>
<dbReference type="GO" id="GO:0022857">
    <property type="term" value="F:transmembrane transporter activity"/>
    <property type="evidence" value="ECO:0007669"/>
    <property type="project" value="InterPro"/>
</dbReference>
<evidence type="ECO:0000256" key="5">
    <source>
        <dbReference type="ARBA" id="ARBA00023136"/>
    </source>
</evidence>
<accession>A0A177YBL8</accession>
<dbReference type="PANTHER" id="PTHR23501">
    <property type="entry name" value="MAJOR FACILITATOR SUPERFAMILY"/>
    <property type="match status" value="1"/>
</dbReference>
<dbReference type="InterPro" id="IPR011701">
    <property type="entry name" value="MFS"/>
</dbReference>
<dbReference type="Proteomes" id="UP000077519">
    <property type="component" value="Unassembled WGS sequence"/>
</dbReference>
<dbReference type="EMBL" id="LVHI01000023">
    <property type="protein sequence ID" value="OAK52914.1"/>
    <property type="molecule type" value="Genomic_DNA"/>
</dbReference>
<keyword evidence="9" id="KW-1185">Reference proteome</keyword>
<evidence type="ECO:0000256" key="1">
    <source>
        <dbReference type="ARBA" id="ARBA00004651"/>
    </source>
</evidence>
<dbReference type="PANTHER" id="PTHR23501:SF1">
    <property type="entry name" value="TRANSPORT PROTEIN HSRA-RELATED"/>
    <property type="match status" value="1"/>
</dbReference>
<reference evidence="8 9" key="1">
    <citation type="submission" date="2016-03" db="EMBL/GenBank/DDBJ databases">
        <title>Genome sequence of Rhodococcus kyotonensis KB10.</title>
        <authorList>
            <person name="Jeong H."/>
            <person name="Hong C.E."/>
            <person name="Jo S.H."/>
            <person name="Park J.M."/>
        </authorList>
    </citation>
    <scope>NUCLEOTIDE SEQUENCE [LARGE SCALE GENOMIC DNA]</scope>
    <source>
        <strain evidence="8 9">KB10</strain>
    </source>
</reference>
<evidence type="ECO:0000256" key="2">
    <source>
        <dbReference type="ARBA" id="ARBA00022448"/>
    </source>
</evidence>
<evidence type="ECO:0000256" key="4">
    <source>
        <dbReference type="ARBA" id="ARBA00022989"/>
    </source>
</evidence>
<feature type="transmembrane region" description="Helical" evidence="6">
    <location>
        <begin position="27"/>
        <end position="45"/>
    </location>
</feature>
<feature type="transmembrane region" description="Helical" evidence="6">
    <location>
        <begin position="248"/>
        <end position="270"/>
    </location>
</feature>
<dbReference type="Gene3D" id="1.20.1720.10">
    <property type="entry name" value="Multidrug resistance protein D"/>
    <property type="match status" value="1"/>
</dbReference>
<organism evidence="8 9">
    <name type="scientific">Rhodococcoides kyotonense</name>
    <dbReference type="NCBI Taxonomy" id="398843"/>
    <lineage>
        <taxon>Bacteria</taxon>
        <taxon>Bacillati</taxon>
        <taxon>Actinomycetota</taxon>
        <taxon>Actinomycetes</taxon>
        <taxon>Mycobacteriales</taxon>
        <taxon>Nocardiaceae</taxon>
        <taxon>Rhodococcoides</taxon>
    </lineage>
</organism>
<feature type="transmembrane region" description="Helical" evidence="6">
    <location>
        <begin position="412"/>
        <end position="434"/>
    </location>
</feature>
<evidence type="ECO:0000313" key="9">
    <source>
        <dbReference type="Proteomes" id="UP000077519"/>
    </source>
</evidence>
<proteinExistence type="predicted"/>
<keyword evidence="5 6" id="KW-0472">Membrane</keyword>
<feature type="transmembrane region" description="Helical" evidence="6">
    <location>
        <begin position="276"/>
        <end position="295"/>
    </location>
</feature>
<dbReference type="InterPro" id="IPR036259">
    <property type="entry name" value="MFS_trans_sf"/>
</dbReference>
<feature type="transmembrane region" description="Helical" evidence="6">
    <location>
        <begin position="307"/>
        <end position="331"/>
    </location>
</feature>
<keyword evidence="2" id="KW-0813">Transport</keyword>